<organism evidence="7 8">
    <name type="scientific">Bacillus weihaiensis</name>
    <dbReference type="NCBI Taxonomy" id="1547283"/>
    <lineage>
        <taxon>Bacteria</taxon>
        <taxon>Bacillati</taxon>
        <taxon>Bacillota</taxon>
        <taxon>Bacilli</taxon>
        <taxon>Bacillales</taxon>
        <taxon>Bacillaceae</taxon>
        <taxon>Bacillus</taxon>
    </lineage>
</organism>
<dbReference type="GO" id="GO:0003677">
    <property type="term" value="F:DNA binding"/>
    <property type="evidence" value="ECO:0007669"/>
    <property type="project" value="UniProtKB-KW"/>
</dbReference>
<evidence type="ECO:0000259" key="6">
    <source>
        <dbReference type="PROSITE" id="PS50995"/>
    </source>
</evidence>
<dbReference type="GO" id="GO:0003700">
    <property type="term" value="F:DNA-binding transcription factor activity"/>
    <property type="evidence" value="ECO:0007669"/>
    <property type="project" value="InterPro"/>
</dbReference>
<accession>A0A1L3MND3</accession>
<sequence length="142" mass="16329">MSKESLSLENQICFKLYTAEKEINKIYRSLLQGLGVTYPQYLALLVLWEHNHISVKQLGDKLFLDSGTLTPMLKRMESNGFITRERSTEDERVVYISLTEKGKELKQEATCIPELLLEKLSLESTDISKLNEILSMFIAKVK</sequence>
<dbReference type="InterPro" id="IPR055166">
    <property type="entry name" value="Transc_reg_Sar_Rot_HTH"/>
</dbReference>
<keyword evidence="2" id="KW-0963">Cytoplasm</keyword>
<dbReference type="InterPro" id="IPR000835">
    <property type="entry name" value="HTH_MarR-typ"/>
</dbReference>
<evidence type="ECO:0000256" key="2">
    <source>
        <dbReference type="ARBA" id="ARBA00022490"/>
    </source>
</evidence>
<evidence type="ECO:0000256" key="1">
    <source>
        <dbReference type="ARBA" id="ARBA00004496"/>
    </source>
</evidence>
<dbReference type="Pfam" id="PF22381">
    <property type="entry name" value="Staph_reg_Sar_Rot"/>
    <property type="match status" value="1"/>
</dbReference>
<dbReference type="FunFam" id="1.10.10.10:FF:000163">
    <property type="entry name" value="MarR family transcriptional regulator"/>
    <property type="match status" value="1"/>
</dbReference>
<dbReference type="InterPro" id="IPR039422">
    <property type="entry name" value="MarR/SlyA-like"/>
</dbReference>
<dbReference type="AlphaFoldDB" id="A0A1L3MND3"/>
<dbReference type="Proteomes" id="UP000181936">
    <property type="component" value="Chromosome"/>
</dbReference>
<keyword evidence="8" id="KW-1185">Reference proteome</keyword>
<evidence type="ECO:0000256" key="3">
    <source>
        <dbReference type="ARBA" id="ARBA00023015"/>
    </source>
</evidence>
<dbReference type="GO" id="GO:0005737">
    <property type="term" value="C:cytoplasm"/>
    <property type="evidence" value="ECO:0007669"/>
    <property type="project" value="UniProtKB-SubCell"/>
</dbReference>
<dbReference type="InterPro" id="IPR036388">
    <property type="entry name" value="WH-like_DNA-bd_sf"/>
</dbReference>
<dbReference type="STRING" id="1547283.A9C19_03175"/>
<comment type="subcellular location">
    <subcellularLocation>
        <location evidence="1">Cytoplasm</location>
    </subcellularLocation>
</comment>
<dbReference type="RefSeq" id="WP_072578634.1">
    <property type="nucleotide sequence ID" value="NZ_CP016020.1"/>
</dbReference>
<name>A0A1L3MND3_9BACI</name>
<evidence type="ECO:0000313" key="8">
    <source>
        <dbReference type="Proteomes" id="UP000181936"/>
    </source>
</evidence>
<dbReference type="SUPFAM" id="SSF46785">
    <property type="entry name" value="Winged helix' DNA-binding domain"/>
    <property type="match status" value="1"/>
</dbReference>
<gene>
    <name evidence="7" type="ORF">A9C19_03175</name>
</gene>
<dbReference type="PANTHER" id="PTHR33164:SF5">
    <property type="entry name" value="ORGANIC HYDROPEROXIDE RESISTANCE TRANSCRIPTIONAL REGULATOR"/>
    <property type="match status" value="1"/>
</dbReference>
<evidence type="ECO:0000256" key="4">
    <source>
        <dbReference type="ARBA" id="ARBA00023125"/>
    </source>
</evidence>
<dbReference type="EMBL" id="CP016020">
    <property type="protein sequence ID" value="APH03841.1"/>
    <property type="molecule type" value="Genomic_DNA"/>
</dbReference>
<reference evidence="7 8" key="1">
    <citation type="journal article" date="2016" name="Sci. Rep.">
        <title>Complete genome sequence and transcriptomic analysis of a novel marine strain Bacillus weihaiensis reveals the mechanism of brown algae degradation.</title>
        <authorList>
            <person name="Zhu Y."/>
            <person name="Chen P."/>
            <person name="Bao Y."/>
            <person name="Men Y."/>
            <person name="Zeng Y."/>
            <person name="Yang J."/>
            <person name="Sun J."/>
            <person name="Sun Y."/>
        </authorList>
    </citation>
    <scope>NUCLEOTIDE SEQUENCE [LARGE SCALE GENOMIC DNA]</scope>
    <source>
        <strain evidence="7 8">Alg07</strain>
    </source>
</reference>
<dbReference type="GO" id="GO:0006950">
    <property type="term" value="P:response to stress"/>
    <property type="evidence" value="ECO:0007669"/>
    <property type="project" value="TreeGrafter"/>
</dbReference>
<evidence type="ECO:0000256" key="5">
    <source>
        <dbReference type="ARBA" id="ARBA00023163"/>
    </source>
</evidence>
<dbReference type="KEGG" id="bwh:A9C19_03175"/>
<dbReference type="PANTHER" id="PTHR33164">
    <property type="entry name" value="TRANSCRIPTIONAL REGULATOR, MARR FAMILY"/>
    <property type="match status" value="1"/>
</dbReference>
<keyword evidence="5" id="KW-0804">Transcription</keyword>
<dbReference type="PRINTS" id="PR00598">
    <property type="entry name" value="HTHMARR"/>
</dbReference>
<protein>
    <submittedName>
        <fullName evidence="7">MarR family transcriptional regulator</fullName>
    </submittedName>
</protein>
<proteinExistence type="predicted"/>
<dbReference type="PROSITE" id="PS50995">
    <property type="entry name" value="HTH_MARR_2"/>
    <property type="match status" value="1"/>
</dbReference>
<dbReference type="Gene3D" id="1.10.10.10">
    <property type="entry name" value="Winged helix-like DNA-binding domain superfamily/Winged helix DNA-binding domain"/>
    <property type="match status" value="1"/>
</dbReference>
<dbReference type="SMART" id="SM00347">
    <property type="entry name" value="HTH_MARR"/>
    <property type="match status" value="1"/>
</dbReference>
<evidence type="ECO:0000313" key="7">
    <source>
        <dbReference type="EMBL" id="APH03841.1"/>
    </source>
</evidence>
<dbReference type="InterPro" id="IPR036390">
    <property type="entry name" value="WH_DNA-bd_sf"/>
</dbReference>
<keyword evidence="3" id="KW-0805">Transcription regulation</keyword>
<feature type="domain" description="HTH marR-type" evidence="6">
    <location>
        <begin position="9"/>
        <end position="139"/>
    </location>
</feature>
<keyword evidence="4" id="KW-0238">DNA-binding</keyword>